<reference evidence="3" key="1">
    <citation type="journal article" date="2019" name="Int. J. Syst. Evol. Microbiol.">
        <title>The Global Catalogue of Microorganisms (GCM) 10K type strain sequencing project: providing services to taxonomists for standard genome sequencing and annotation.</title>
        <authorList>
            <consortium name="The Broad Institute Genomics Platform"/>
            <consortium name="The Broad Institute Genome Sequencing Center for Infectious Disease"/>
            <person name="Wu L."/>
            <person name="Ma J."/>
        </authorList>
    </citation>
    <scope>NUCLEOTIDE SEQUENCE [LARGE SCALE GENOMIC DNA]</scope>
    <source>
        <strain evidence="3">KCTC 12848</strain>
    </source>
</reference>
<evidence type="ECO:0000259" key="1">
    <source>
        <dbReference type="Pfam" id="PF13701"/>
    </source>
</evidence>
<dbReference type="Pfam" id="PF13701">
    <property type="entry name" value="DDE_Tnp_1_4"/>
    <property type="match status" value="1"/>
</dbReference>
<dbReference type="NCBIfam" id="NF033539">
    <property type="entry name" value="transpos_IS1380"/>
    <property type="match status" value="1"/>
</dbReference>
<dbReference type="InterPro" id="IPR025668">
    <property type="entry name" value="Tnp_DDE_dom"/>
</dbReference>
<dbReference type="Proteomes" id="UP001597425">
    <property type="component" value="Unassembled WGS sequence"/>
</dbReference>
<accession>A0ABW5EG29</accession>
<protein>
    <submittedName>
        <fullName evidence="2">IS1380 family transposase</fullName>
    </submittedName>
</protein>
<sequence>MYQESIDLPAVKRRRIRIDFGGSHLTSDAGAHLLRLVDRRLGLTSQLAKRLPDDRVAGRCQHSLRDMLRQRIYGLALGYEDLNDSEQIRYDPALRAAAEVPTSLASPATLCRLEQRAGRIEAIAMHEVLVEQFIASYDKPPKRLILDIDATDNPVHGMQEGRHFMRYYDSYCFLPLYVYCGKQLLVSYLRPASRSPAFHASAVISLLVRRLREVWPKVQIVLRADAGFCVPRLLHWCDRRGVDYVIGIGKNSRLLTQSTEMRGYAESLHELTGKKQRWFSEFYYQARSWPHERRVIVKAEHNESGANPRFIVTSLNHTARWLYTRFYCARGDMENRIKEQIQLFSTRTSCHRWWPNQFRLLLSSMSYVLLERLRALALQETELANDYVGTLRLKLLKVAAVVTCKASRWVFQLAEQYPWKNLFRQTAERLLSG</sequence>
<dbReference type="RefSeq" id="WP_377535916.1">
    <property type="nucleotide sequence ID" value="NZ_JBHSIG010000001.1"/>
</dbReference>
<evidence type="ECO:0000313" key="3">
    <source>
        <dbReference type="Proteomes" id="UP001597425"/>
    </source>
</evidence>
<organism evidence="2 3">
    <name type="scientific">Microbulbifer halophilus</name>
    <dbReference type="NCBI Taxonomy" id="453963"/>
    <lineage>
        <taxon>Bacteria</taxon>
        <taxon>Pseudomonadati</taxon>
        <taxon>Pseudomonadota</taxon>
        <taxon>Gammaproteobacteria</taxon>
        <taxon>Cellvibrionales</taxon>
        <taxon>Microbulbiferaceae</taxon>
        <taxon>Microbulbifer</taxon>
    </lineage>
</organism>
<proteinExistence type="predicted"/>
<dbReference type="InterPro" id="IPR047960">
    <property type="entry name" value="Transpos_IS1380"/>
</dbReference>
<dbReference type="EMBL" id="JBHUJD010000065">
    <property type="protein sequence ID" value="MFD2312571.1"/>
    <property type="molecule type" value="Genomic_DNA"/>
</dbReference>
<keyword evidence="3" id="KW-1185">Reference proteome</keyword>
<evidence type="ECO:0000313" key="2">
    <source>
        <dbReference type="EMBL" id="MFD2312571.1"/>
    </source>
</evidence>
<feature type="domain" description="Transposase DDE" evidence="1">
    <location>
        <begin position="9"/>
        <end position="430"/>
    </location>
</feature>
<name>A0ABW5EG29_9GAMM</name>
<gene>
    <name evidence="2" type="ORF">ACFSKX_19305</name>
</gene>
<comment type="caution">
    <text evidence="2">The sequence shown here is derived from an EMBL/GenBank/DDBJ whole genome shotgun (WGS) entry which is preliminary data.</text>
</comment>